<dbReference type="EMBL" id="KD170661">
    <property type="protein sequence ID" value="EMS55434.1"/>
    <property type="molecule type" value="Genomic_DNA"/>
</dbReference>
<dbReference type="AlphaFoldDB" id="M8A4S0"/>
<reference evidence="1" key="1">
    <citation type="journal article" date="2013" name="Nature">
        <title>Draft genome of the wheat A-genome progenitor Triticum urartu.</title>
        <authorList>
            <person name="Ling H.Q."/>
            <person name="Zhao S."/>
            <person name="Liu D."/>
            <person name="Wang J."/>
            <person name="Sun H."/>
            <person name="Zhang C."/>
            <person name="Fan H."/>
            <person name="Li D."/>
            <person name="Dong L."/>
            <person name="Tao Y."/>
            <person name="Gao C."/>
            <person name="Wu H."/>
            <person name="Li Y."/>
            <person name="Cui Y."/>
            <person name="Guo X."/>
            <person name="Zheng S."/>
            <person name="Wang B."/>
            <person name="Yu K."/>
            <person name="Liang Q."/>
            <person name="Yang W."/>
            <person name="Lou X."/>
            <person name="Chen J."/>
            <person name="Feng M."/>
            <person name="Jian J."/>
            <person name="Zhang X."/>
            <person name="Luo G."/>
            <person name="Jiang Y."/>
            <person name="Liu J."/>
            <person name="Wang Z."/>
            <person name="Sha Y."/>
            <person name="Zhang B."/>
            <person name="Wu H."/>
            <person name="Tang D."/>
            <person name="Shen Q."/>
            <person name="Xue P."/>
            <person name="Zou S."/>
            <person name="Wang X."/>
            <person name="Liu X."/>
            <person name="Wang F."/>
            <person name="Yang Y."/>
            <person name="An X."/>
            <person name="Dong Z."/>
            <person name="Zhang K."/>
            <person name="Zhang X."/>
            <person name="Luo M.C."/>
            <person name="Dvorak J."/>
            <person name="Tong Y."/>
            <person name="Wang J."/>
            <person name="Yang H."/>
            <person name="Li Z."/>
            <person name="Wang D."/>
            <person name="Zhang A."/>
            <person name="Wang J."/>
        </authorList>
    </citation>
    <scope>NUCLEOTIDE SEQUENCE</scope>
</reference>
<gene>
    <name evidence="1" type="ORF">TRIUR3_01441</name>
</gene>
<evidence type="ECO:0000313" key="1">
    <source>
        <dbReference type="EMBL" id="EMS55434.1"/>
    </source>
</evidence>
<proteinExistence type="predicted"/>
<sequence length="115" mass="13376">MPLPIQIMASRYGAPVLHFELRRQWWRQDGLPDQVPEVASGGHGSSCGHRSRSIRRRAQIQIHPAESQRYSRGDVQLCSRGDGFYTIVFLEMRVHSCNLKDRWKRWFGSLEIEVV</sequence>
<organism evidence="1">
    <name type="scientific">Triticum urartu</name>
    <name type="common">Red wild einkorn</name>
    <name type="synonym">Crithodium urartu</name>
    <dbReference type="NCBI Taxonomy" id="4572"/>
    <lineage>
        <taxon>Eukaryota</taxon>
        <taxon>Viridiplantae</taxon>
        <taxon>Streptophyta</taxon>
        <taxon>Embryophyta</taxon>
        <taxon>Tracheophyta</taxon>
        <taxon>Spermatophyta</taxon>
        <taxon>Magnoliopsida</taxon>
        <taxon>Liliopsida</taxon>
        <taxon>Poales</taxon>
        <taxon>Poaceae</taxon>
        <taxon>BOP clade</taxon>
        <taxon>Pooideae</taxon>
        <taxon>Triticodae</taxon>
        <taxon>Triticeae</taxon>
        <taxon>Triticinae</taxon>
        <taxon>Triticum</taxon>
    </lineage>
</organism>
<name>M8A4S0_TRIUA</name>
<accession>M8A4S0</accession>
<protein>
    <submittedName>
        <fullName evidence="1">Uncharacterized protein</fullName>
    </submittedName>
</protein>